<feature type="binding site" evidence="7">
    <location>
        <position position="261"/>
    </location>
    <ligand>
        <name>substrate</name>
    </ligand>
</feature>
<dbReference type="Proteomes" id="UP000501926">
    <property type="component" value="Chromosome"/>
</dbReference>
<feature type="binding site" evidence="7">
    <location>
        <position position="356"/>
    </location>
    <ligand>
        <name>substrate</name>
    </ligand>
</feature>
<dbReference type="GO" id="GO:0050661">
    <property type="term" value="F:NADP binding"/>
    <property type="evidence" value="ECO:0007669"/>
    <property type="project" value="UniProtKB-UniRule"/>
</dbReference>
<comment type="caution">
    <text evidence="7">Lacks conserved residue(s) required for the propagation of feature annotation.</text>
</comment>
<comment type="pathway">
    <text evidence="1 7">Carbohydrate degradation; pentose phosphate pathway; D-ribulose 5-phosphate from D-glucose 6-phosphate (oxidative stage): step 1/3.</text>
</comment>
<evidence type="ECO:0000256" key="7">
    <source>
        <dbReference type="HAMAP-Rule" id="MF_00966"/>
    </source>
</evidence>
<dbReference type="InterPro" id="IPR036291">
    <property type="entry name" value="NAD(P)-bd_dom_sf"/>
</dbReference>
<dbReference type="InterPro" id="IPR019796">
    <property type="entry name" value="G6P_DH_AS"/>
</dbReference>
<evidence type="ECO:0000313" key="13">
    <source>
        <dbReference type="Proteomes" id="UP000221734"/>
    </source>
</evidence>
<accession>Q1PUZ2</accession>
<proteinExistence type="inferred from homology"/>
<keyword evidence="3 7" id="KW-0313">Glucose metabolism</keyword>
<evidence type="ECO:0000256" key="5">
    <source>
        <dbReference type="ARBA" id="ARBA00023002"/>
    </source>
</evidence>
<dbReference type="EMBL" id="LT934425">
    <property type="protein sequence ID" value="SOH04513.1"/>
    <property type="molecule type" value="Genomic_DNA"/>
</dbReference>
<feature type="binding site" evidence="7">
    <location>
        <position position="361"/>
    </location>
    <ligand>
        <name>substrate</name>
    </ligand>
</feature>
<comment type="similarity">
    <text evidence="2 7">Belongs to the glucose-6-phosphate dehydrogenase family.</text>
</comment>
<feature type="binding site" evidence="7">
    <location>
        <position position="204"/>
    </location>
    <ligand>
        <name>substrate</name>
    </ligand>
</feature>
<keyword evidence="5 7" id="KW-0560">Oxidoreductase</keyword>
<evidence type="ECO:0000259" key="8">
    <source>
        <dbReference type="Pfam" id="PF00479"/>
    </source>
</evidence>
<dbReference type="InterPro" id="IPR022674">
    <property type="entry name" value="G6P_DH_NAD-bd"/>
</dbReference>
<reference evidence="10" key="1">
    <citation type="journal article" date="2006" name="Nature">
        <title>Deciphering the evolution and metabolism of an anammox bacterium from a community genome.</title>
        <authorList>
            <person name="Strous M."/>
            <person name="Pelletier E."/>
            <person name="Mangenot S."/>
            <person name="Rattei T."/>
            <person name="Lehner A."/>
            <person name="Taylor M.W."/>
            <person name="Horn M."/>
            <person name="Daims H."/>
            <person name="Bartol-Mavel D."/>
            <person name="Wincker P."/>
            <person name="Barbe V."/>
            <person name="Fonknechten N."/>
            <person name="Vallenet D."/>
            <person name="Segurens B."/>
            <person name="Schenowitz-Truong C."/>
            <person name="Medigue C."/>
            <person name="Collingro A."/>
            <person name="Snel B."/>
            <person name="Dutilh B.E."/>
            <person name="OpDenCamp H.J.M."/>
            <person name="vanDerDrift C."/>
            <person name="Cirpus I."/>
            <person name="vanDePas-Schoonen K.T."/>
            <person name="Harhangi H.R."/>
            <person name="vanNiftrik L."/>
            <person name="Schmid M."/>
            <person name="Keltjens J."/>
            <person name="vanDeVossenberg J."/>
            <person name="Kartal B."/>
            <person name="Meier H."/>
            <person name="Frishman D."/>
            <person name="Huynen M.A."/>
            <person name="Mewes H."/>
            <person name="Weissenbach J."/>
            <person name="Jetten M.S.M."/>
            <person name="Wagner M."/>
            <person name="LePaslier D."/>
        </authorList>
    </citation>
    <scope>NUCLEOTIDE SEQUENCE</scope>
</reference>
<feature type="binding site" evidence="7">
    <location>
        <position position="208"/>
    </location>
    <ligand>
        <name>substrate</name>
    </ligand>
</feature>
<evidence type="ECO:0000313" key="12">
    <source>
        <dbReference type="EMBL" id="SOH04513.1"/>
    </source>
</evidence>
<keyword evidence="4 7" id="KW-0521">NADP</keyword>
<dbReference type="RefSeq" id="WP_099325221.1">
    <property type="nucleotide sequence ID" value="NZ_CP049055.1"/>
</dbReference>
<keyword evidence="13" id="KW-1185">Reference proteome</keyword>
<evidence type="ECO:0000259" key="9">
    <source>
        <dbReference type="Pfam" id="PF02781"/>
    </source>
</evidence>
<reference evidence="11 14" key="5">
    <citation type="submission" date="2020-02" db="EMBL/GenBank/DDBJ databases">
        <title>Newly sequenced genome of strain CSTR1 showed variability in Candidatus Kuenenia stuttgartiensis genomes.</title>
        <authorList>
            <person name="Ding C."/>
            <person name="Adrian L."/>
        </authorList>
    </citation>
    <scope>NUCLEOTIDE SEQUENCE [LARGE SCALE GENOMIC DNA]</scope>
    <source>
        <strain evidence="11 14">CSTR1</strain>
    </source>
</reference>
<dbReference type="PRINTS" id="PR00079">
    <property type="entry name" value="G6PDHDRGNASE"/>
</dbReference>
<dbReference type="Gene3D" id="3.30.360.10">
    <property type="entry name" value="Dihydrodipicolinate Reductase, domain 2"/>
    <property type="match status" value="1"/>
</dbReference>
<evidence type="ECO:0000313" key="11">
    <source>
        <dbReference type="EMBL" id="QII09540.1"/>
    </source>
</evidence>
<organism evidence="10">
    <name type="scientific">Kuenenia stuttgartiensis</name>
    <dbReference type="NCBI Taxonomy" id="174633"/>
    <lineage>
        <taxon>Bacteria</taxon>
        <taxon>Pseudomonadati</taxon>
        <taxon>Planctomycetota</taxon>
        <taxon>Candidatus Brocadiia</taxon>
        <taxon>Candidatus Brocadiales</taxon>
        <taxon>Candidatus Brocadiaceae</taxon>
        <taxon>Candidatus Kuenenia</taxon>
    </lineage>
</organism>
<feature type="domain" description="Glucose-6-phosphate dehydrogenase NAD-binding" evidence="8">
    <location>
        <begin position="29"/>
        <end position="213"/>
    </location>
</feature>
<dbReference type="PROSITE" id="PS00069">
    <property type="entry name" value="G6P_DEHYDROGENASE"/>
    <property type="match status" value="1"/>
</dbReference>
<name>Q1PUZ2_KUEST</name>
<comment type="catalytic activity">
    <reaction evidence="7">
        <text>D-glucose 6-phosphate + NADP(+) = 6-phospho-D-glucono-1,5-lactone + NADPH + H(+)</text>
        <dbReference type="Rhea" id="RHEA:15841"/>
        <dbReference type="ChEBI" id="CHEBI:15378"/>
        <dbReference type="ChEBI" id="CHEBI:57783"/>
        <dbReference type="ChEBI" id="CHEBI:57955"/>
        <dbReference type="ChEBI" id="CHEBI:58349"/>
        <dbReference type="ChEBI" id="CHEBI:61548"/>
        <dbReference type="EC" id="1.1.1.49"/>
    </reaction>
</comment>
<dbReference type="EMBL" id="CT573073">
    <property type="protein sequence ID" value="CAJ71041.1"/>
    <property type="molecule type" value="Genomic_DNA"/>
</dbReference>
<keyword evidence="6 7" id="KW-0119">Carbohydrate metabolism</keyword>
<evidence type="ECO:0000256" key="3">
    <source>
        <dbReference type="ARBA" id="ARBA00022526"/>
    </source>
</evidence>
<evidence type="ECO:0000313" key="10">
    <source>
        <dbReference type="EMBL" id="CAJ71041.1"/>
    </source>
</evidence>
<dbReference type="EC" id="1.1.1.49" evidence="7"/>
<dbReference type="HAMAP" id="MF_00966">
    <property type="entry name" value="G6PD"/>
    <property type="match status" value="1"/>
</dbReference>
<evidence type="ECO:0000256" key="4">
    <source>
        <dbReference type="ARBA" id="ARBA00022857"/>
    </source>
</evidence>
<evidence type="ECO:0000313" key="14">
    <source>
        <dbReference type="Proteomes" id="UP000501926"/>
    </source>
</evidence>
<dbReference type="GO" id="GO:0004345">
    <property type="term" value="F:glucose-6-phosphate dehydrogenase activity"/>
    <property type="evidence" value="ECO:0007669"/>
    <property type="project" value="UniProtKB-UniRule"/>
</dbReference>
<dbReference type="SUPFAM" id="SSF51735">
    <property type="entry name" value="NAD(P)-binding Rossmann-fold domains"/>
    <property type="match status" value="1"/>
</dbReference>
<dbReference type="EMBL" id="CP049055">
    <property type="protein sequence ID" value="QII09540.1"/>
    <property type="molecule type" value="Genomic_DNA"/>
</dbReference>
<dbReference type="OrthoDB" id="9802739at2"/>
<dbReference type="Pfam" id="PF00479">
    <property type="entry name" value="G6PD_N"/>
    <property type="match status" value="1"/>
</dbReference>
<dbReference type="UniPathway" id="UPA00115">
    <property type="reaction ID" value="UER00408"/>
</dbReference>
<feature type="active site" description="Proton acceptor" evidence="7">
    <location>
        <position position="266"/>
    </location>
</feature>
<reference evidence="12" key="4">
    <citation type="submission" date="2017-10" db="EMBL/GenBank/DDBJ databases">
        <authorList>
            <person name="Banno H."/>
            <person name="Chua N.-H."/>
        </authorList>
    </citation>
    <scope>NUCLEOTIDE SEQUENCE [LARGE SCALE GENOMIC DNA]</scope>
    <source>
        <strain evidence="12">Kuenenia_mbr1_ru-nijmegen</strain>
    </source>
</reference>
<dbReference type="PANTHER" id="PTHR23429">
    <property type="entry name" value="GLUCOSE-6-PHOSPHATE 1-DEHYDROGENASE G6PD"/>
    <property type="match status" value="1"/>
</dbReference>
<dbReference type="PANTHER" id="PTHR23429:SF0">
    <property type="entry name" value="GLUCOSE-6-PHOSPHATE 1-DEHYDROGENASE"/>
    <property type="match status" value="1"/>
</dbReference>
<dbReference type="PIRSF" id="PIRSF000110">
    <property type="entry name" value="G6PD"/>
    <property type="match status" value="1"/>
</dbReference>
<feature type="domain" description="Glucose-6-phosphate dehydrogenase C-terminal" evidence="9">
    <location>
        <begin position="215"/>
        <end position="505"/>
    </location>
</feature>
<dbReference type="Pfam" id="PF02781">
    <property type="entry name" value="G6PD_C"/>
    <property type="match status" value="1"/>
</dbReference>
<dbReference type="GO" id="GO:0005829">
    <property type="term" value="C:cytosol"/>
    <property type="evidence" value="ECO:0007669"/>
    <property type="project" value="TreeGrafter"/>
</dbReference>
<feature type="binding site" evidence="7">
    <location>
        <position position="242"/>
    </location>
    <ligand>
        <name>substrate</name>
    </ligand>
</feature>
<dbReference type="GO" id="GO:0009051">
    <property type="term" value="P:pentose-phosphate shunt, oxidative branch"/>
    <property type="evidence" value="ECO:0007669"/>
    <property type="project" value="TreeGrafter"/>
</dbReference>
<dbReference type="SUPFAM" id="SSF55347">
    <property type="entry name" value="Glyceraldehyde-3-phosphate dehydrogenase-like, C-terminal domain"/>
    <property type="match status" value="1"/>
</dbReference>
<reference evidence="13" key="3">
    <citation type="submission" date="2017-10" db="EMBL/GenBank/DDBJ databases">
        <authorList>
            <person name="Frank J."/>
        </authorList>
    </citation>
    <scope>NUCLEOTIDE SEQUENCE [LARGE SCALE GENOMIC DNA]</scope>
</reference>
<dbReference type="Gene3D" id="3.40.50.720">
    <property type="entry name" value="NAD(P)-binding Rossmann-like Domain"/>
    <property type="match status" value="1"/>
</dbReference>
<dbReference type="Proteomes" id="UP000221734">
    <property type="component" value="Chromosome Kuenenia_stuttgartiensis_MBR1"/>
</dbReference>
<protein>
    <recommendedName>
        <fullName evidence="7">Glucose-6-phosphate 1-dehydrogenase</fullName>
        <shortName evidence="7">G6PD</shortName>
        <ecNumber evidence="7">1.1.1.49</ecNumber>
    </recommendedName>
</protein>
<feature type="binding site" evidence="7">
    <location>
        <position position="66"/>
    </location>
    <ligand>
        <name>NADP(+)</name>
        <dbReference type="ChEBI" id="CHEBI:58349"/>
    </ligand>
</feature>
<feature type="binding site" evidence="7">
    <location>
        <position position="174"/>
    </location>
    <ligand>
        <name>NADP(+)</name>
        <dbReference type="ChEBI" id="CHEBI:58349"/>
    </ligand>
</feature>
<dbReference type="GO" id="GO:0006006">
    <property type="term" value="P:glucose metabolic process"/>
    <property type="evidence" value="ECO:0007669"/>
    <property type="project" value="UniProtKB-KW"/>
</dbReference>
<dbReference type="AlphaFoldDB" id="Q1PUZ2"/>
<dbReference type="InterPro" id="IPR022675">
    <property type="entry name" value="G6P_DH_C"/>
</dbReference>
<evidence type="ECO:0000256" key="6">
    <source>
        <dbReference type="ARBA" id="ARBA00023277"/>
    </source>
</evidence>
<evidence type="ECO:0000256" key="2">
    <source>
        <dbReference type="ARBA" id="ARBA00009975"/>
    </source>
</evidence>
<gene>
    <name evidence="7 10" type="primary">zwf</name>
    <name evidence="11" type="ORF">KsCSTR_01610</name>
    <name evidence="12" type="ORF">KSMBR1_2015</name>
    <name evidence="10" type="ORF">kustc0296</name>
</gene>
<reference evidence="10" key="2">
    <citation type="submission" date="2006-01" db="EMBL/GenBank/DDBJ databases">
        <authorList>
            <person name="Genoscope"/>
        </authorList>
    </citation>
    <scope>NUCLEOTIDE SEQUENCE</scope>
</reference>
<evidence type="ECO:0000256" key="1">
    <source>
        <dbReference type="ARBA" id="ARBA00004937"/>
    </source>
</evidence>
<comment type="function">
    <text evidence="7">Catalyzes the oxidation of glucose 6-phosphate to 6-phosphogluconolactone.</text>
</comment>
<dbReference type="InterPro" id="IPR001282">
    <property type="entry name" value="G6P_DH"/>
</dbReference>
<dbReference type="KEGG" id="kst:KSMBR1_2015"/>
<sequence length="508" mass="58101">MGKKPIASVDACKLNKDVLRKIPNPATIVIFGASGDLTERKLIPSLFRLDCDGLLPEKLAVVGVARTEMDSEGFRKKLAESIEIYSRHSKDRICKWSKFEKKLIYHRADYDNLEDYKTLNRLLVDLGKKQDIGANCLFYLSTPPILYPVIVSKLGEAGMAQQSDEYWRRIIIEKPFGRDLASAIDLNNHVHQVFDESQVYRIDHYLGKETVQNLLVFRFGNAIFEPLWSRNYIDHVQITVSEEVGLGNRAGYYDTAGILRDMFQNHLLQLLTLTAMEPPAGFNATSLRDEKVKVLKAVRPIKPEEVAKYTVRAQYRTYRDEKGVVRGTETATFAVLKLFIDNWRWRNVPFYLRSGKALNSKVTEISIQFRHVPHLMFPLPPEEQLPPNKLVLCLQPNEGMRLGFETKLPGAGMKTRTVSMDFLYEQDFGENILPDAYERLILDALQGDASLFTRSDEIELAWKIIDPIIQGWESEYAPPLAFYELGTCGPSKADEFIKADDRKWNPCI</sequence>
<dbReference type="NCBIfam" id="TIGR00871">
    <property type="entry name" value="zwf"/>
    <property type="match status" value="1"/>
</dbReference>